<evidence type="ECO:0000256" key="3">
    <source>
        <dbReference type="SAM" id="MobiDB-lite"/>
    </source>
</evidence>
<keyword evidence="4" id="KW-0540">Nuclease</keyword>
<evidence type="ECO:0000256" key="1">
    <source>
        <dbReference type="ARBA" id="ARBA00006738"/>
    </source>
</evidence>
<dbReference type="PANTHER" id="PTHR34039:SF1">
    <property type="entry name" value="UPF0102 PROTEIN YRAN"/>
    <property type="match status" value="1"/>
</dbReference>
<dbReference type="InterPro" id="IPR011856">
    <property type="entry name" value="tRNA_endonuc-like_dom_sf"/>
</dbReference>
<keyword evidence="5" id="KW-1185">Reference proteome</keyword>
<dbReference type="InterPro" id="IPR003509">
    <property type="entry name" value="UPF0102_YraN-like"/>
</dbReference>
<keyword evidence="4" id="KW-0255">Endonuclease</keyword>
<dbReference type="RefSeq" id="WP_097154309.1">
    <property type="nucleotide sequence ID" value="NZ_OBEL01000003.1"/>
</dbReference>
<dbReference type="HAMAP" id="MF_00048">
    <property type="entry name" value="UPF0102"/>
    <property type="match status" value="1"/>
</dbReference>
<dbReference type="InterPro" id="IPR011335">
    <property type="entry name" value="Restrct_endonuc-II-like"/>
</dbReference>
<dbReference type="NCBIfam" id="NF009151">
    <property type="entry name" value="PRK12497.1-5"/>
    <property type="match status" value="1"/>
</dbReference>
<dbReference type="GO" id="GO:0004519">
    <property type="term" value="F:endonuclease activity"/>
    <property type="evidence" value="ECO:0007669"/>
    <property type="project" value="UniProtKB-KW"/>
</dbReference>
<organism evidence="4 5">
    <name type="scientific">Cohaesibacter gelatinilyticus</name>
    <dbReference type="NCBI Taxonomy" id="372072"/>
    <lineage>
        <taxon>Bacteria</taxon>
        <taxon>Pseudomonadati</taxon>
        <taxon>Pseudomonadota</taxon>
        <taxon>Alphaproteobacteria</taxon>
        <taxon>Hyphomicrobiales</taxon>
        <taxon>Cohaesibacteraceae</taxon>
    </lineage>
</organism>
<gene>
    <name evidence="4" type="ORF">SAMN06265368_3047</name>
</gene>
<protein>
    <recommendedName>
        <fullName evidence="2">UPF0102 protein SAMN06265368_3047</fullName>
    </recommendedName>
</protein>
<dbReference type="Pfam" id="PF02021">
    <property type="entry name" value="UPF0102"/>
    <property type="match status" value="1"/>
</dbReference>
<dbReference type="PANTHER" id="PTHR34039">
    <property type="entry name" value="UPF0102 PROTEIN YRAN"/>
    <property type="match status" value="1"/>
</dbReference>
<dbReference type="GO" id="GO:0003676">
    <property type="term" value="F:nucleic acid binding"/>
    <property type="evidence" value="ECO:0007669"/>
    <property type="project" value="InterPro"/>
</dbReference>
<dbReference type="OrthoDB" id="9812968at2"/>
<dbReference type="Proteomes" id="UP000219439">
    <property type="component" value="Unassembled WGS sequence"/>
</dbReference>
<dbReference type="AlphaFoldDB" id="A0A285PJA3"/>
<evidence type="ECO:0000256" key="2">
    <source>
        <dbReference type="HAMAP-Rule" id="MF_00048"/>
    </source>
</evidence>
<sequence length="139" mass="16090">MPLHRPDKSKAQPSGKELKKRQTYKQGLKAERWAMWILRAKGYSIRAQRYKAQGGEIDLIAQKGKSLVFVEVKYRQSLEDALYSITPRNQARIVAASQHYLANHSCEAFETFRFDVMAFAPKKGLLPRYQHIENAFEAF</sequence>
<dbReference type="Gene3D" id="3.40.1350.10">
    <property type="match status" value="1"/>
</dbReference>
<feature type="region of interest" description="Disordered" evidence="3">
    <location>
        <begin position="1"/>
        <end position="22"/>
    </location>
</feature>
<dbReference type="NCBIfam" id="TIGR00252">
    <property type="entry name" value="YraN family protein"/>
    <property type="match status" value="1"/>
</dbReference>
<dbReference type="NCBIfam" id="NF009150">
    <property type="entry name" value="PRK12497.1-3"/>
    <property type="match status" value="1"/>
</dbReference>
<feature type="compositionally biased region" description="Basic and acidic residues" evidence="3">
    <location>
        <begin position="1"/>
        <end position="10"/>
    </location>
</feature>
<proteinExistence type="inferred from homology"/>
<reference evidence="4 5" key="1">
    <citation type="submission" date="2017-09" db="EMBL/GenBank/DDBJ databases">
        <authorList>
            <person name="Ehlers B."/>
            <person name="Leendertz F.H."/>
        </authorList>
    </citation>
    <scope>NUCLEOTIDE SEQUENCE [LARGE SCALE GENOMIC DNA]</scope>
    <source>
        <strain evidence="4 5">DSM 18289</strain>
    </source>
</reference>
<comment type="similarity">
    <text evidence="1 2">Belongs to the UPF0102 family.</text>
</comment>
<dbReference type="EMBL" id="OBEL01000003">
    <property type="protein sequence ID" value="SNZ19951.1"/>
    <property type="molecule type" value="Genomic_DNA"/>
</dbReference>
<name>A0A285PJA3_9HYPH</name>
<keyword evidence="4" id="KW-0378">Hydrolase</keyword>
<evidence type="ECO:0000313" key="5">
    <source>
        <dbReference type="Proteomes" id="UP000219439"/>
    </source>
</evidence>
<accession>A0A285PJA3</accession>
<dbReference type="SUPFAM" id="SSF52980">
    <property type="entry name" value="Restriction endonuclease-like"/>
    <property type="match status" value="1"/>
</dbReference>
<evidence type="ECO:0000313" key="4">
    <source>
        <dbReference type="EMBL" id="SNZ19951.1"/>
    </source>
</evidence>